<accession>A0A383CVA0</accession>
<sequence>MVKHNNIRYLEGKISFSLEKEGYFSFRFSFDVKKRVFHQIIRPIATRFLPYKFILLV</sequence>
<gene>
    <name evidence="1" type="ORF">METZ01_LOCUS488868</name>
</gene>
<feature type="non-terminal residue" evidence="1">
    <location>
        <position position="57"/>
    </location>
</feature>
<organism evidence="1">
    <name type="scientific">marine metagenome</name>
    <dbReference type="NCBI Taxonomy" id="408172"/>
    <lineage>
        <taxon>unclassified sequences</taxon>
        <taxon>metagenomes</taxon>
        <taxon>ecological metagenomes</taxon>
    </lineage>
</organism>
<proteinExistence type="predicted"/>
<evidence type="ECO:0000313" key="1">
    <source>
        <dbReference type="EMBL" id="SVE36014.1"/>
    </source>
</evidence>
<reference evidence="1" key="1">
    <citation type="submission" date="2018-05" db="EMBL/GenBank/DDBJ databases">
        <authorList>
            <person name="Lanie J.A."/>
            <person name="Ng W.-L."/>
            <person name="Kazmierczak K.M."/>
            <person name="Andrzejewski T.M."/>
            <person name="Davidsen T.M."/>
            <person name="Wayne K.J."/>
            <person name="Tettelin H."/>
            <person name="Glass J.I."/>
            <person name="Rusch D."/>
            <person name="Podicherti R."/>
            <person name="Tsui H.-C.T."/>
            <person name="Winkler M.E."/>
        </authorList>
    </citation>
    <scope>NUCLEOTIDE SEQUENCE</scope>
</reference>
<name>A0A383CVA0_9ZZZZ</name>
<protein>
    <submittedName>
        <fullName evidence="1">Uncharacterized protein</fullName>
    </submittedName>
</protein>
<dbReference type="EMBL" id="UINC01211914">
    <property type="protein sequence ID" value="SVE36014.1"/>
    <property type="molecule type" value="Genomic_DNA"/>
</dbReference>
<dbReference type="AlphaFoldDB" id="A0A383CVA0"/>